<name>A0A177N0P4_9GAMM</name>
<comment type="caution">
    <text evidence="1">The sequence shown here is derived from an EMBL/GenBank/DDBJ whole genome shotgun (WGS) entry which is preliminary data.</text>
</comment>
<keyword evidence="2" id="KW-1185">Reference proteome</keyword>
<evidence type="ECO:0000313" key="2">
    <source>
        <dbReference type="Proteomes" id="UP000078476"/>
    </source>
</evidence>
<dbReference type="Proteomes" id="UP000078476">
    <property type="component" value="Unassembled WGS sequence"/>
</dbReference>
<reference evidence="1 2" key="1">
    <citation type="submission" date="2016-03" db="EMBL/GenBank/DDBJ databases">
        <authorList>
            <person name="Ploux O."/>
        </authorList>
    </citation>
    <scope>NUCLEOTIDE SEQUENCE [LARGE SCALE GENOMIC DNA]</scope>
    <source>
        <strain evidence="1 2">R-45370</strain>
    </source>
</reference>
<dbReference type="EMBL" id="LUUI01000150">
    <property type="protein sequence ID" value="OAI10719.1"/>
    <property type="molecule type" value="Genomic_DNA"/>
</dbReference>
<sequence length="102" mass="11540">MFEDNVHPRNIYEIYQSNGNTAGFWVQRTTWLPRTVAKILSIDAKGYGHLSGIPPCFNNPVVLCEFYENGNLQKLSMVLPNSSASDYIQIEQPDFTIGQEAE</sequence>
<dbReference type="RefSeq" id="WP_066986716.1">
    <property type="nucleotide sequence ID" value="NZ_LUUI01000150.1"/>
</dbReference>
<dbReference type="OrthoDB" id="1445399at2"/>
<gene>
    <name evidence="1" type="ORF">A1359_15770</name>
</gene>
<dbReference type="AlphaFoldDB" id="A0A177N0P4"/>
<accession>A0A177N0P4</accession>
<evidence type="ECO:0000313" key="1">
    <source>
        <dbReference type="EMBL" id="OAI10719.1"/>
    </source>
</evidence>
<organism evidence="1 2">
    <name type="scientific">Methylomonas lenta</name>
    <dbReference type="NCBI Taxonomy" id="980561"/>
    <lineage>
        <taxon>Bacteria</taxon>
        <taxon>Pseudomonadati</taxon>
        <taxon>Pseudomonadota</taxon>
        <taxon>Gammaproteobacteria</taxon>
        <taxon>Methylococcales</taxon>
        <taxon>Methylococcaceae</taxon>
        <taxon>Methylomonas</taxon>
    </lineage>
</organism>
<protein>
    <submittedName>
        <fullName evidence="1">Uncharacterized protein</fullName>
    </submittedName>
</protein>
<proteinExistence type="predicted"/>